<gene>
    <name evidence="3" type="ORF">AMELA_G00174630</name>
</gene>
<organism evidence="3 4">
    <name type="scientific">Ameiurus melas</name>
    <name type="common">Black bullhead</name>
    <name type="synonym">Silurus melas</name>
    <dbReference type="NCBI Taxonomy" id="219545"/>
    <lineage>
        <taxon>Eukaryota</taxon>
        <taxon>Metazoa</taxon>
        <taxon>Chordata</taxon>
        <taxon>Craniata</taxon>
        <taxon>Vertebrata</taxon>
        <taxon>Euteleostomi</taxon>
        <taxon>Actinopterygii</taxon>
        <taxon>Neopterygii</taxon>
        <taxon>Teleostei</taxon>
        <taxon>Ostariophysi</taxon>
        <taxon>Siluriformes</taxon>
        <taxon>Ictaluridae</taxon>
        <taxon>Ameiurus</taxon>
    </lineage>
</organism>
<dbReference type="GO" id="GO:0005829">
    <property type="term" value="C:cytosol"/>
    <property type="evidence" value="ECO:0007669"/>
    <property type="project" value="TreeGrafter"/>
</dbReference>
<feature type="chain" id="PRO_5029454910" evidence="2">
    <location>
        <begin position="27"/>
        <end position="186"/>
    </location>
</feature>
<accession>A0A7J6AD15</accession>
<dbReference type="GO" id="GO:0003994">
    <property type="term" value="F:aconitate hydratase activity"/>
    <property type="evidence" value="ECO:0007669"/>
    <property type="project" value="TreeGrafter"/>
</dbReference>
<evidence type="ECO:0000256" key="2">
    <source>
        <dbReference type="SAM" id="SignalP"/>
    </source>
</evidence>
<comment type="caution">
    <text evidence="3">The sequence shown here is derived from an EMBL/GenBank/DDBJ whole genome shotgun (WGS) entry which is preliminary data.</text>
</comment>
<keyword evidence="2" id="KW-0732">Signal</keyword>
<keyword evidence="4" id="KW-1185">Reference proteome</keyword>
<name>A0A7J6AD15_AMEME</name>
<dbReference type="PANTHER" id="PTHR43160:SF3">
    <property type="entry name" value="ACONITATE HYDRATASE, MITOCHONDRIAL"/>
    <property type="match status" value="1"/>
</dbReference>
<dbReference type="InterPro" id="IPR015931">
    <property type="entry name" value="Acnase/IPM_dHydase_lsu_aba_1/3"/>
</dbReference>
<evidence type="ECO:0000256" key="1">
    <source>
        <dbReference type="ARBA" id="ARBA00023004"/>
    </source>
</evidence>
<reference evidence="3 4" key="1">
    <citation type="submission" date="2020-02" db="EMBL/GenBank/DDBJ databases">
        <title>A chromosome-scale genome assembly of the black bullhead catfish (Ameiurus melas).</title>
        <authorList>
            <person name="Wen M."/>
            <person name="Zham M."/>
            <person name="Cabau C."/>
            <person name="Klopp C."/>
            <person name="Donnadieu C."/>
            <person name="Roques C."/>
            <person name="Bouchez O."/>
            <person name="Lampietro C."/>
            <person name="Jouanno E."/>
            <person name="Herpin A."/>
            <person name="Louis A."/>
            <person name="Berthelot C."/>
            <person name="Parey E."/>
            <person name="Roest-Crollius H."/>
            <person name="Braasch I."/>
            <person name="Postlethwait J."/>
            <person name="Robinson-Rechavi M."/>
            <person name="Echchiki A."/>
            <person name="Begum T."/>
            <person name="Montfort J."/>
            <person name="Schartl M."/>
            <person name="Bobe J."/>
            <person name="Guiguen Y."/>
        </authorList>
    </citation>
    <scope>NUCLEOTIDE SEQUENCE [LARGE SCALE GENOMIC DNA]</scope>
    <source>
        <strain evidence="3">M_S1</strain>
        <tissue evidence="3">Blood</tissue>
    </source>
</reference>
<dbReference type="GO" id="GO:0006099">
    <property type="term" value="P:tricarboxylic acid cycle"/>
    <property type="evidence" value="ECO:0007669"/>
    <property type="project" value="TreeGrafter"/>
</dbReference>
<dbReference type="GO" id="GO:0005739">
    <property type="term" value="C:mitochondrion"/>
    <property type="evidence" value="ECO:0007669"/>
    <property type="project" value="TreeGrafter"/>
</dbReference>
<dbReference type="InterPro" id="IPR036008">
    <property type="entry name" value="Aconitase_4Fe-4S_dom"/>
</dbReference>
<dbReference type="Proteomes" id="UP000593565">
    <property type="component" value="Unassembled WGS sequence"/>
</dbReference>
<dbReference type="InterPro" id="IPR050926">
    <property type="entry name" value="Aconitase/IPM_isomerase"/>
</dbReference>
<feature type="signal peptide" evidence="2">
    <location>
        <begin position="1"/>
        <end position="26"/>
    </location>
</feature>
<dbReference type="Gene3D" id="3.30.499.10">
    <property type="entry name" value="Aconitase, domain 3"/>
    <property type="match status" value="1"/>
</dbReference>
<evidence type="ECO:0000313" key="4">
    <source>
        <dbReference type="Proteomes" id="UP000593565"/>
    </source>
</evidence>
<dbReference type="EMBL" id="JAAGNN010000014">
    <property type="protein sequence ID" value="KAF4080733.1"/>
    <property type="molecule type" value="Genomic_DNA"/>
</dbReference>
<dbReference type="GO" id="GO:0051539">
    <property type="term" value="F:4 iron, 4 sulfur cluster binding"/>
    <property type="evidence" value="ECO:0007669"/>
    <property type="project" value="TreeGrafter"/>
</dbReference>
<protein>
    <submittedName>
        <fullName evidence="3">Uncharacterized protein</fullName>
    </submittedName>
</protein>
<evidence type="ECO:0000313" key="3">
    <source>
        <dbReference type="EMBL" id="KAF4080733.1"/>
    </source>
</evidence>
<dbReference type="AlphaFoldDB" id="A0A7J6AD15"/>
<sequence>MISIPLSPSHLLKHFLIFYLATVSEIAELADECDECLVPDPDCRYDQLIEINLSEVKHSEERLAAPGQCGRDVKKGEKNTIVTSFNRNFAARNDANPATHAFVTSPEHPPADGHSVQVDVNPQSNRLQLLEPFQKWDGKDLEDMLVLIKHSDGRSENIQLNHTFNETQIEWFQAGSALNRMKELQR</sequence>
<dbReference type="PANTHER" id="PTHR43160">
    <property type="entry name" value="ACONITATE HYDRATASE B"/>
    <property type="match status" value="1"/>
</dbReference>
<keyword evidence="1" id="KW-0408">Iron</keyword>
<dbReference type="SUPFAM" id="SSF53732">
    <property type="entry name" value="Aconitase iron-sulfur domain"/>
    <property type="match status" value="1"/>
</dbReference>
<proteinExistence type="predicted"/>